<evidence type="ECO:0000313" key="1">
    <source>
        <dbReference type="EMBL" id="CUQ67293.1"/>
    </source>
</evidence>
<dbReference type="Proteomes" id="UP000066284">
    <property type="component" value="Chromosome 1"/>
</dbReference>
<dbReference type="OrthoDB" id="9794111at2"/>
<protein>
    <submittedName>
        <fullName evidence="1">Uncharacterized protein</fullName>
    </submittedName>
</protein>
<proteinExistence type="predicted"/>
<sequence>MPWAGTSSSGRYSCATSSQHTLKDLRIKRKGQPVFVLGHLLNRRGQEAIFEGFNDRIALVKFGDGGIVGYDPIELLLPTEIDERGVAYFEIRPCRSCEMLFPLTREEADSDQEPALCPECRR</sequence>
<name>A0A0S4KVD6_9BACT</name>
<gene>
    <name evidence="1" type="ORF">NITINOP_2321</name>
</gene>
<keyword evidence="2" id="KW-1185">Reference proteome</keyword>
<dbReference type="STRING" id="1715989.NITINOP_2321"/>
<dbReference type="RefSeq" id="WP_158023363.1">
    <property type="nucleotide sequence ID" value="NZ_LN885086.1"/>
</dbReference>
<accession>A0A0S4KVD6</accession>
<dbReference type="KEGG" id="nio:NITINOP_2321"/>
<dbReference type="EMBL" id="LN885086">
    <property type="protein sequence ID" value="CUQ67293.1"/>
    <property type="molecule type" value="Genomic_DNA"/>
</dbReference>
<dbReference type="AlphaFoldDB" id="A0A0S4KVD6"/>
<evidence type="ECO:0000313" key="2">
    <source>
        <dbReference type="Proteomes" id="UP000066284"/>
    </source>
</evidence>
<organism evidence="1 2">
    <name type="scientific">Candidatus Nitrospira inopinata</name>
    <dbReference type="NCBI Taxonomy" id="1715989"/>
    <lineage>
        <taxon>Bacteria</taxon>
        <taxon>Pseudomonadati</taxon>
        <taxon>Nitrospirota</taxon>
        <taxon>Nitrospiria</taxon>
        <taxon>Nitrospirales</taxon>
        <taxon>Nitrospiraceae</taxon>
        <taxon>Nitrospira</taxon>
    </lineage>
</organism>
<reference evidence="2" key="1">
    <citation type="submission" date="2015-09" db="EMBL/GenBank/DDBJ databases">
        <authorList>
            <person name="Daims H."/>
        </authorList>
    </citation>
    <scope>NUCLEOTIDE SEQUENCE [LARGE SCALE GENOMIC DNA]</scope>
</reference>